<dbReference type="InterPro" id="IPR005925">
    <property type="entry name" value="Agmatinase-rel"/>
</dbReference>
<dbReference type="AlphaFoldDB" id="C8X909"/>
<dbReference type="PROSITE" id="PS01053">
    <property type="entry name" value="ARGINASE_1"/>
    <property type="match status" value="1"/>
</dbReference>
<organism evidence="6 7">
    <name type="scientific">Nakamurella multipartita (strain ATCC 700099 / DSM 44233 / CIP 104796 / JCM 9543 / NBRC 105858 / Y-104)</name>
    <name type="common">Microsphaera multipartita</name>
    <dbReference type="NCBI Taxonomy" id="479431"/>
    <lineage>
        <taxon>Bacteria</taxon>
        <taxon>Bacillati</taxon>
        <taxon>Actinomycetota</taxon>
        <taxon>Actinomycetes</taxon>
        <taxon>Nakamurellales</taxon>
        <taxon>Nakamurellaceae</taxon>
        <taxon>Nakamurella</taxon>
    </lineage>
</organism>
<protein>
    <submittedName>
        <fullName evidence="6">Agmatinase</fullName>
        <ecNumber evidence="6">3.5.3.11</ecNumber>
    </submittedName>
</protein>
<evidence type="ECO:0000256" key="4">
    <source>
        <dbReference type="RuleBase" id="RU003684"/>
    </source>
</evidence>
<evidence type="ECO:0000256" key="5">
    <source>
        <dbReference type="SAM" id="MobiDB-lite"/>
    </source>
</evidence>
<dbReference type="InterPro" id="IPR020855">
    <property type="entry name" value="Ureohydrolase_Mn_BS"/>
</dbReference>
<proteinExistence type="inferred from homology"/>
<evidence type="ECO:0000256" key="2">
    <source>
        <dbReference type="ARBA" id="ARBA00022723"/>
    </source>
</evidence>
<sequence>MSGGSKPATAGQSENDDEGLPTFSSRDWVATAAGLAQRRPDVAIVGAPMDINTTYRPGARFGPKYMRSNAYDPGTYHLDLGLDIFEWLDVVDAGNAYCPHGQSARSQRNIEAKVTDVLRADAFPMIIGGDHSITYPAATAVARKYGWGKVGLLHFDAHADTADSIEGHLHSHGTPMRRLIESGAIRGRNFVQVGLRGYWPPPEVFDWMREQEMTWHLMHDVWDRGMRPVIADAIARAGDGCDWLYLSVDIDVLDPGFAPGTGTPEPGGMNPADLLRAVRQIALETPLVAMDVVEVSPPYDHADNTVNNAHRVILEALGALATKKRERAGGAVTRPGSRPDPARLRYPVEPTEWSRPGDGTNTYTDADAHLQGEHDDHT</sequence>
<accession>C8X909</accession>
<dbReference type="PANTHER" id="PTHR11358:SF26">
    <property type="entry name" value="GUANIDINO ACID HYDROLASE, MITOCHONDRIAL"/>
    <property type="match status" value="1"/>
</dbReference>
<reference evidence="7" key="1">
    <citation type="submission" date="2009-09" db="EMBL/GenBank/DDBJ databases">
        <title>The complete genome of Nakamurella multipartita DSM 44233.</title>
        <authorList>
            <consortium name="US DOE Joint Genome Institute (JGI-PGF)"/>
            <person name="Lucas S."/>
            <person name="Copeland A."/>
            <person name="Lapidus A."/>
            <person name="Glavina del Rio T."/>
            <person name="Dalin E."/>
            <person name="Tice H."/>
            <person name="Bruce D."/>
            <person name="Goodwin L."/>
            <person name="Pitluck S."/>
            <person name="Kyrpides N."/>
            <person name="Mavromatis K."/>
            <person name="Ivanova N."/>
            <person name="Ovchinnikova G."/>
            <person name="Sims D."/>
            <person name="Meincke L."/>
            <person name="Brettin T."/>
            <person name="Detter J.C."/>
            <person name="Han C."/>
            <person name="Larimer F."/>
            <person name="Land M."/>
            <person name="Hauser L."/>
            <person name="Markowitz V."/>
            <person name="Cheng J.-F."/>
            <person name="Hugenholtz P."/>
            <person name="Woyke T."/>
            <person name="Wu D."/>
            <person name="Klenk H.-P."/>
            <person name="Eisen J.A."/>
        </authorList>
    </citation>
    <scope>NUCLEOTIDE SEQUENCE [LARGE SCALE GENOMIC DNA]</scope>
    <source>
        <strain evidence="7">ATCC 700099 / DSM 44233 / CIP 104796 / JCM 9543 / NBRC 105858 / Y-104</strain>
    </source>
</reference>
<dbReference type="GO" id="GO:0008783">
    <property type="term" value="F:agmatinase activity"/>
    <property type="evidence" value="ECO:0007669"/>
    <property type="project" value="UniProtKB-EC"/>
</dbReference>
<dbReference type="InterPro" id="IPR023696">
    <property type="entry name" value="Ureohydrolase_dom_sf"/>
</dbReference>
<dbReference type="Gene3D" id="3.40.800.10">
    <property type="entry name" value="Ureohydrolase domain"/>
    <property type="match status" value="1"/>
</dbReference>
<dbReference type="RefSeq" id="WP_015749918.1">
    <property type="nucleotide sequence ID" value="NC_013235.1"/>
</dbReference>
<dbReference type="GO" id="GO:0033389">
    <property type="term" value="P:putrescine biosynthetic process from arginine, via agmatine"/>
    <property type="evidence" value="ECO:0007669"/>
    <property type="project" value="TreeGrafter"/>
</dbReference>
<dbReference type="Pfam" id="PF00491">
    <property type="entry name" value="Arginase"/>
    <property type="match status" value="1"/>
</dbReference>
<dbReference type="eggNOG" id="COG0010">
    <property type="taxonomic scope" value="Bacteria"/>
</dbReference>
<evidence type="ECO:0000256" key="3">
    <source>
        <dbReference type="ARBA" id="ARBA00022801"/>
    </source>
</evidence>
<dbReference type="EMBL" id="CP001737">
    <property type="protein sequence ID" value="ACV81107.1"/>
    <property type="molecule type" value="Genomic_DNA"/>
</dbReference>
<dbReference type="GO" id="GO:0046872">
    <property type="term" value="F:metal ion binding"/>
    <property type="evidence" value="ECO:0007669"/>
    <property type="project" value="UniProtKB-KW"/>
</dbReference>
<evidence type="ECO:0000256" key="1">
    <source>
        <dbReference type="ARBA" id="ARBA00009227"/>
    </source>
</evidence>
<dbReference type="OrthoDB" id="9788689at2"/>
<dbReference type="PROSITE" id="PS51409">
    <property type="entry name" value="ARGINASE_2"/>
    <property type="match status" value="1"/>
</dbReference>
<comment type="similarity">
    <text evidence="1">Belongs to the arginase family. Agmatinase subfamily.</text>
</comment>
<feature type="region of interest" description="Disordered" evidence="5">
    <location>
        <begin position="325"/>
        <end position="378"/>
    </location>
</feature>
<evidence type="ECO:0000313" key="6">
    <source>
        <dbReference type="EMBL" id="ACV81107.1"/>
    </source>
</evidence>
<reference evidence="6 7" key="2">
    <citation type="journal article" date="2010" name="Stand. Genomic Sci.">
        <title>Complete genome sequence of Nakamurella multipartita type strain (Y-104).</title>
        <authorList>
            <person name="Tice H."/>
            <person name="Mayilraj S."/>
            <person name="Sims D."/>
            <person name="Lapidus A."/>
            <person name="Nolan M."/>
            <person name="Lucas S."/>
            <person name="Glavina Del Rio T."/>
            <person name="Copeland A."/>
            <person name="Cheng J.F."/>
            <person name="Meincke L."/>
            <person name="Bruce D."/>
            <person name="Goodwin L."/>
            <person name="Pitluck S."/>
            <person name="Ivanova N."/>
            <person name="Mavromatis K."/>
            <person name="Ovchinnikova G."/>
            <person name="Pati A."/>
            <person name="Chen A."/>
            <person name="Palaniappan K."/>
            <person name="Land M."/>
            <person name="Hauser L."/>
            <person name="Chang Y.J."/>
            <person name="Jeffries C.D."/>
            <person name="Detter J.C."/>
            <person name="Brettin T."/>
            <person name="Rohde M."/>
            <person name="Goker M."/>
            <person name="Bristow J."/>
            <person name="Eisen J.A."/>
            <person name="Markowitz V."/>
            <person name="Hugenholtz P."/>
            <person name="Kyrpides N.C."/>
            <person name="Klenk H.P."/>
            <person name="Chen F."/>
        </authorList>
    </citation>
    <scope>NUCLEOTIDE SEQUENCE [LARGE SCALE GENOMIC DNA]</scope>
    <source>
        <strain evidence="7">ATCC 700099 / DSM 44233 / CIP 104796 / JCM 9543 / NBRC 105858 / Y-104</strain>
    </source>
</reference>
<dbReference type="SUPFAM" id="SSF52768">
    <property type="entry name" value="Arginase/deacetylase"/>
    <property type="match status" value="1"/>
</dbReference>
<dbReference type="NCBIfam" id="TIGR01230">
    <property type="entry name" value="agmatinase"/>
    <property type="match status" value="1"/>
</dbReference>
<dbReference type="KEGG" id="nml:Namu_4832"/>
<keyword evidence="7" id="KW-1185">Reference proteome</keyword>
<name>C8X909_NAKMY</name>
<dbReference type="EC" id="3.5.3.11" evidence="6"/>
<dbReference type="STRING" id="479431.Namu_4832"/>
<dbReference type="PANTHER" id="PTHR11358">
    <property type="entry name" value="ARGINASE/AGMATINASE"/>
    <property type="match status" value="1"/>
</dbReference>
<feature type="compositionally biased region" description="Basic and acidic residues" evidence="5">
    <location>
        <begin position="366"/>
        <end position="378"/>
    </location>
</feature>
<keyword evidence="3 4" id="KW-0378">Hydrolase</keyword>
<dbReference type="InParanoid" id="C8X909"/>
<dbReference type="Proteomes" id="UP000002218">
    <property type="component" value="Chromosome"/>
</dbReference>
<keyword evidence="2" id="KW-0479">Metal-binding</keyword>
<dbReference type="PRINTS" id="PR00116">
    <property type="entry name" value="ARGINASE"/>
</dbReference>
<feature type="region of interest" description="Disordered" evidence="5">
    <location>
        <begin position="1"/>
        <end position="23"/>
    </location>
</feature>
<gene>
    <name evidence="6" type="ordered locus">Namu_4832</name>
</gene>
<dbReference type="InterPro" id="IPR006035">
    <property type="entry name" value="Ureohydrolase"/>
</dbReference>
<dbReference type="HOGENOM" id="CLU_039478_0_2_11"/>
<evidence type="ECO:0000313" key="7">
    <source>
        <dbReference type="Proteomes" id="UP000002218"/>
    </source>
</evidence>
<dbReference type="CDD" id="cd09990">
    <property type="entry name" value="Agmatinase-like"/>
    <property type="match status" value="1"/>
</dbReference>